<accession>A0A6L5XUW3</accession>
<dbReference type="CDD" id="cd01949">
    <property type="entry name" value="GGDEF"/>
    <property type="match status" value="1"/>
</dbReference>
<dbReference type="SMART" id="SM00086">
    <property type="entry name" value="PAC"/>
    <property type="match status" value="4"/>
</dbReference>
<dbReference type="Gene3D" id="3.30.70.270">
    <property type="match status" value="1"/>
</dbReference>
<dbReference type="GO" id="GO:0000155">
    <property type="term" value="F:phosphorelay sensor kinase activity"/>
    <property type="evidence" value="ECO:0007669"/>
    <property type="project" value="InterPro"/>
</dbReference>
<keyword evidence="6" id="KW-0808">Transferase</keyword>
<dbReference type="InterPro" id="IPR001789">
    <property type="entry name" value="Sig_transdc_resp-reg_receiver"/>
</dbReference>
<keyword evidence="7" id="KW-0902">Two-component regulatory system</keyword>
<feature type="modified residue" description="4-aspartylphosphate" evidence="10">
    <location>
        <position position="1211"/>
    </location>
</feature>
<dbReference type="PANTHER" id="PTHR45339">
    <property type="entry name" value="HYBRID SIGNAL TRANSDUCTION HISTIDINE KINASE J"/>
    <property type="match status" value="1"/>
</dbReference>
<dbReference type="InterPro" id="IPR036890">
    <property type="entry name" value="HATPase_C_sf"/>
</dbReference>
<dbReference type="SUPFAM" id="SSF52172">
    <property type="entry name" value="CheY-like"/>
    <property type="match status" value="1"/>
</dbReference>
<dbReference type="Pfam" id="PF08447">
    <property type="entry name" value="PAS_3"/>
    <property type="match status" value="1"/>
</dbReference>
<feature type="domain" description="Response regulatory" evidence="12">
    <location>
        <begin position="1159"/>
        <end position="1280"/>
    </location>
</feature>
<dbReference type="SUPFAM" id="SSF55874">
    <property type="entry name" value="ATPase domain of HSP90 chaperone/DNA topoisomerase II/histidine kinase"/>
    <property type="match status" value="1"/>
</dbReference>
<keyword evidence="6" id="KW-0418">Kinase</keyword>
<keyword evidence="16" id="KW-1185">Reference proteome</keyword>
<dbReference type="CDD" id="cd00130">
    <property type="entry name" value="PAS"/>
    <property type="match status" value="1"/>
</dbReference>
<dbReference type="FunFam" id="3.30.565.10:FF:000010">
    <property type="entry name" value="Sensor histidine kinase RcsC"/>
    <property type="match status" value="1"/>
</dbReference>
<dbReference type="PANTHER" id="PTHR45339:SF3">
    <property type="entry name" value="HISTIDINE KINASE"/>
    <property type="match status" value="1"/>
</dbReference>
<comment type="function">
    <text evidence="8">May play the central regulatory role in sporulation. It may be an element of the effector pathway responsible for the activation of sporulation genes in response to nutritional stress. Spo0A may act in concert with spo0H (a sigma factor) to control the expression of some genes that are critical to the sporulation process.</text>
</comment>
<dbReference type="PRINTS" id="PR00344">
    <property type="entry name" value="BCTRLSENSOR"/>
</dbReference>
<feature type="domain" description="PAC" evidence="13">
    <location>
        <begin position="357"/>
        <end position="408"/>
    </location>
</feature>
<dbReference type="Gene3D" id="1.10.287.130">
    <property type="match status" value="1"/>
</dbReference>
<dbReference type="SUPFAM" id="SSF47384">
    <property type="entry name" value="Homodimeric domain of signal transducing histidine kinase"/>
    <property type="match status" value="1"/>
</dbReference>
<dbReference type="InterPro" id="IPR029787">
    <property type="entry name" value="Nucleotide_cyclase"/>
</dbReference>
<evidence type="ECO:0000256" key="2">
    <source>
        <dbReference type="ARBA" id="ARBA00006402"/>
    </source>
</evidence>
<proteinExistence type="inferred from homology"/>
<dbReference type="SMART" id="SM00448">
    <property type="entry name" value="REC"/>
    <property type="match status" value="1"/>
</dbReference>
<dbReference type="InterPro" id="IPR003661">
    <property type="entry name" value="HisK_dim/P_dom"/>
</dbReference>
<dbReference type="EC" id="2.7.13.3" evidence="3"/>
<evidence type="ECO:0000256" key="1">
    <source>
        <dbReference type="ARBA" id="ARBA00000085"/>
    </source>
</evidence>
<dbReference type="NCBIfam" id="TIGR00229">
    <property type="entry name" value="sensory_box"/>
    <property type="match status" value="1"/>
</dbReference>
<evidence type="ECO:0000313" key="15">
    <source>
        <dbReference type="EMBL" id="MSS62512.1"/>
    </source>
</evidence>
<dbReference type="InterPro" id="IPR005467">
    <property type="entry name" value="His_kinase_dom"/>
</dbReference>
<feature type="domain" description="Histidine kinase" evidence="11">
    <location>
        <begin position="908"/>
        <end position="1130"/>
    </location>
</feature>
<dbReference type="PROSITE" id="PS50109">
    <property type="entry name" value="HIS_KIN"/>
    <property type="match status" value="1"/>
</dbReference>
<dbReference type="RefSeq" id="WP_154516029.1">
    <property type="nucleotide sequence ID" value="NZ_VUMT01000001.1"/>
</dbReference>
<protein>
    <recommendedName>
        <fullName evidence="9">Circadian input-output histidine kinase CikA</fullName>
        <ecNumber evidence="3">2.7.13.3</ecNumber>
    </recommendedName>
    <alternativeName>
        <fullName evidence="4">Stage 0 sporulation protein A homolog</fullName>
    </alternativeName>
</protein>
<dbReference type="CDD" id="cd16922">
    <property type="entry name" value="HATPase_EvgS-ArcB-TorS-like"/>
    <property type="match status" value="1"/>
</dbReference>
<dbReference type="InterPro" id="IPR000014">
    <property type="entry name" value="PAS"/>
</dbReference>
<evidence type="ECO:0000256" key="4">
    <source>
        <dbReference type="ARBA" id="ARBA00018672"/>
    </source>
</evidence>
<dbReference type="PROSITE" id="PS50113">
    <property type="entry name" value="PAC"/>
    <property type="match status" value="2"/>
</dbReference>
<dbReference type="Gene3D" id="3.30.450.20">
    <property type="entry name" value="PAS domain"/>
    <property type="match status" value="3"/>
</dbReference>
<reference evidence="15 16" key="1">
    <citation type="submission" date="2019-08" db="EMBL/GenBank/DDBJ databases">
        <title>In-depth cultivation of the pig gut microbiome towards novel bacterial diversity and tailored functional studies.</title>
        <authorList>
            <person name="Wylensek D."/>
            <person name="Hitch T.C.A."/>
            <person name="Clavel T."/>
        </authorList>
    </citation>
    <scope>NUCLEOTIDE SEQUENCE [LARGE SCALE GENOMIC DNA]</scope>
    <source>
        <strain evidence="15 16">WCA-693-APC-MOT-I</strain>
    </source>
</reference>
<dbReference type="InterPro" id="IPR035965">
    <property type="entry name" value="PAS-like_dom_sf"/>
</dbReference>
<evidence type="ECO:0000256" key="7">
    <source>
        <dbReference type="ARBA" id="ARBA00023012"/>
    </source>
</evidence>
<comment type="caution">
    <text evidence="15">The sequence shown here is derived from an EMBL/GenBank/DDBJ whole genome shotgun (WGS) entry which is preliminary data.</text>
</comment>
<evidence type="ECO:0000256" key="3">
    <source>
        <dbReference type="ARBA" id="ARBA00012438"/>
    </source>
</evidence>
<dbReference type="Pfam" id="PF00990">
    <property type="entry name" value="GGDEF"/>
    <property type="match status" value="1"/>
</dbReference>
<dbReference type="InterPro" id="IPR004358">
    <property type="entry name" value="Sig_transdc_His_kin-like_C"/>
</dbReference>
<evidence type="ECO:0000256" key="5">
    <source>
        <dbReference type="ARBA" id="ARBA00022553"/>
    </source>
</evidence>
<dbReference type="Gene3D" id="3.40.50.2300">
    <property type="match status" value="1"/>
</dbReference>
<dbReference type="SUPFAM" id="SSF55073">
    <property type="entry name" value="Nucleotide cyclase"/>
    <property type="match status" value="1"/>
</dbReference>
<dbReference type="InterPro" id="IPR043128">
    <property type="entry name" value="Rev_trsase/Diguanyl_cyclase"/>
</dbReference>
<dbReference type="InterPro" id="IPR013655">
    <property type="entry name" value="PAS_fold_3"/>
</dbReference>
<dbReference type="Pfam" id="PF13426">
    <property type="entry name" value="PAS_9"/>
    <property type="match status" value="1"/>
</dbReference>
<sequence>MSEYTWGTSEWKNEKEEYYFFMQKWNVAAVAIINLLSGSYKKLSFHAIGEDESDIEEDYEQVLAFGIEYYIVPEDQEKVYKNVSLFQLRDNFEKGLRESSLQYRIKGPDGTEFWTENQIYYMETKGKKIALSIVHNITEQKKTEYNSRLASRYDAIMRKIYEESYEVNLSKGVYRTIYNKNGVGVQASLNGNISNLISVLTGKSVHPDDKERCAALLSFSNMKRLFCNYESVMSEEFRLLCPGKGYCWFNLDIVPFNDGSREQIILAFFMNIDNLKRKEENLKDTLYATYDNMPGFVAKYEVCPMNTYLLEASNKFFEFFGTTMEDYKDGVFQNIAKEDRENVIQFVNEKAKKREPITFSYRTVKKSGEIVWIQLAATFLGEQNGNPIYHGVLADITKQKRMEKELEQERERYRLALECSYVIMFEYNIKEDTLFIYGSFDDKKSKECEDTYICNFSEKILQDDFLYFKDRDKLSHCLKEHLVKPIEVRVRPYYGSTDEYVWAVLSGKTFKDESGNPSKIIGNFRNIQTEHEKEQKLLDEAFKDKLTKLFTKVSGEELIKQYLKQKQTSELGAMLLVDIDDFRKVNELHGRVFGDSVIIEVAELLQKIVKEPHIIIRYSKDRFMIFLKMITKGQTVQIASRIVKEIQDIYSGENGGKAFTCSIGVAYSDETDCYEQLLQYTKAALRYVKENGKNSFQTYEKTKELLGKDPAEYYGKIVLNKTIQDAEIDKNQDILSFVLEILEKTKDKSSAINMILERIGKKYKLAYASIAKVQLEQGVFQFLYEWSTTKKFETRVEPFYYEMKEMETWKSLVETENRYLFCKRGQAETSDDFDMLFKNQPCNSALLCSGYEKSHYQSVIIFGAEDKEYDWTQKNVQELRELSKVIYSYLYKMDAEEANKAKTEFLSRMSHEIRTPMNAIFGMITIAEMTIDDKAKTLECLEKIGESSKYLLSLINDILDMSRIESGKLQLIEEEFCLNELVEELENLTRLQAEQKNIKLVYEKKYCDMQLIGDGFHLNQVLINLIGNALKFTDNGGDIVVLIEQKEVKNNIVRVHFSVKDTGIGISQENIYKIFNAFEQADSYTTKWYGGTGLGLSISSNLVHMMGGTLAVTSKLRVGSEFYFDLNFQMCSNGTHVASKEKKEKKPVELTQYHFQGHRVLLAEDNEINIEIAAGILNMVGFEVEQAENGKEALEKFEQSSEFYYDVILMDIKMPVMDGWDTARRIRKMKRKDSKKVPIIAMTANAFDEDVKRSVESGMNGHLSKPIDTGKMLEILESVLKQD</sequence>
<dbReference type="SUPFAM" id="SSF55785">
    <property type="entry name" value="PYP-like sensor domain (PAS domain)"/>
    <property type="match status" value="3"/>
</dbReference>
<dbReference type="PROSITE" id="PS50887">
    <property type="entry name" value="GGDEF"/>
    <property type="match status" value="1"/>
</dbReference>
<dbReference type="InterPro" id="IPR000160">
    <property type="entry name" value="GGDEF_dom"/>
</dbReference>
<dbReference type="Pfam" id="PF00072">
    <property type="entry name" value="Response_reg"/>
    <property type="match status" value="1"/>
</dbReference>
<evidence type="ECO:0000256" key="10">
    <source>
        <dbReference type="PROSITE-ProRule" id="PRU00169"/>
    </source>
</evidence>
<dbReference type="Pfam" id="PF02518">
    <property type="entry name" value="HATPase_c"/>
    <property type="match status" value="1"/>
</dbReference>
<evidence type="ECO:0000256" key="8">
    <source>
        <dbReference type="ARBA" id="ARBA00024867"/>
    </source>
</evidence>
<evidence type="ECO:0000259" key="12">
    <source>
        <dbReference type="PROSITE" id="PS50110"/>
    </source>
</evidence>
<dbReference type="CDD" id="cd00082">
    <property type="entry name" value="HisKA"/>
    <property type="match status" value="1"/>
</dbReference>
<evidence type="ECO:0000313" key="16">
    <source>
        <dbReference type="Proteomes" id="UP000482209"/>
    </source>
</evidence>
<keyword evidence="5 10" id="KW-0597">Phosphoprotein</keyword>
<dbReference type="InterPro" id="IPR011006">
    <property type="entry name" value="CheY-like_superfamily"/>
</dbReference>
<dbReference type="PROSITE" id="PS50110">
    <property type="entry name" value="RESPONSE_REGULATORY"/>
    <property type="match status" value="1"/>
</dbReference>
<dbReference type="NCBIfam" id="TIGR00254">
    <property type="entry name" value="GGDEF"/>
    <property type="match status" value="1"/>
</dbReference>
<comment type="catalytic activity">
    <reaction evidence="1">
        <text>ATP + protein L-histidine = ADP + protein N-phospho-L-histidine.</text>
        <dbReference type="EC" id="2.7.13.3"/>
    </reaction>
</comment>
<dbReference type="Gene3D" id="3.30.565.10">
    <property type="entry name" value="Histidine kinase-like ATPase, C-terminal domain"/>
    <property type="match status" value="1"/>
</dbReference>
<dbReference type="InterPro" id="IPR001610">
    <property type="entry name" value="PAC"/>
</dbReference>
<dbReference type="Pfam" id="PF00512">
    <property type="entry name" value="HisKA"/>
    <property type="match status" value="1"/>
</dbReference>
<dbReference type="EMBL" id="VUMT01000001">
    <property type="protein sequence ID" value="MSS62512.1"/>
    <property type="molecule type" value="Genomic_DNA"/>
</dbReference>
<dbReference type="InterPro" id="IPR003594">
    <property type="entry name" value="HATPase_dom"/>
</dbReference>
<feature type="domain" description="GGDEF" evidence="14">
    <location>
        <begin position="570"/>
        <end position="701"/>
    </location>
</feature>
<feature type="domain" description="PAC" evidence="13">
    <location>
        <begin position="484"/>
        <end position="539"/>
    </location>
</feature>
<dbReference type="SMART" id="SM00387">
    <property type="entry name" value="HATPase_c"/>
    <property type="match status" value="1"/>
</dbReference>
<dbReference type="SMART" id="SM00267">
    <property type="entry name" value="GGDEF"/>
    <property type="match status" value="1"/>
</dbReference>
<dbReference type="SMART" id="SM00388">
    <property type="entry name" value="HisKA"/>
    <property type="match status" value="1"/>
</dbReference>
<comment type="similarity">
    <text evidence="2">In the N-terminal section; belongs to the phytochrome family.</text>
</comment>
<name>A0A6L5XUW3_9FIRM</name>
<dbReference type="InterPro" id="IPR036097">
    <property type="entry name" value="HisK_dim/P_sf"/>
</dbReference>
<evidence type="ECO:0000259" key="13">
    <source>
        <dbReference type="PROSITE" id="PS50113"/>
    </source>
</evidence>
<gene>
    <name evidence="15" type="ORF">FYJ58_01210</name>
</gene>
<dbReference type="Proteomes" id="UP000482209">
    <property type="component" value="Unassembled WGS sequence"/>
</dbReference>
<evidence type="ECO:0000256" key="6">
    <source>
        <dbReference type="ARBA" id="ARBA00022777"/>
    </source>
</evidence>
<dbReference type="InterPro" id="IPR000700">
    <property type="entry name" value="PAS-assoc_C"/>
</dbReference>
<organism evidence="15 16">
    <name type="scientific">Velocimicrobium porci</name>
    <dbReference type="NCBI Taxonomy" id="2606634"/>
    <lineage>
        <taxon>Bacteria</taxon>
        <taxon>Bacillati</taxon>
        <taxon>Bacillota</taxon>
        <taxon>Clostridia</taxon>
        <taxon>Lachnospirales</taxon>
        <taxon>Lachnospiraceae</taxon>
        <taxon>Velocimicrobium</taxon>
    </lineage>
</organism>
<evidence type="ECO:0000259" key="14">
    <source>
        <dbReference type="PROSITE" id="PS50887"/>
    </source>
</evidence>
<evidence type="ECO:0000259" key="11">
    <source>
        <dbReference type="PROSITE" id="PS50109"/>
    </source>
</evidence>
<dbReference type="CDD" id="cd17546">
    <property type="entry name" value="REC_hyHK_CKI1_RcsC-like"/>
    <property type="match status" value="1"/>
</dbReference>
<evidence type="ECO:0000256" key="9">
    <source>
        <dbReference type="ARBA" id="ARBA00074306"/>
    </source>
</evidence>